<feature type="chain" id="PRO_5041377796" evidence="4">
    <location>
        <begin position="18"/>
        <end position="490"/>
    </location>
</feature>
<dbReference type="SUPFAM" id="SSF74650">
    <property type="entry name" value="Galactose mutarotase-like"/>
    <property type="match status" value="1"/>
</dbReference>
<reference evidence="6" key="1">
    <citation type="submission" date="2023-03" db="EMBL/GenBank/DDBJ databases">
        <authorList>
            <person name="Steffen K."/>
            <person name="Cardenas P."/>
        </authorList>
    </citation>
    <scope>NUCLEOTIDE SEQUENCE</scope>
</reference>
<dbReference type="EMBL" id="CASHTH010002909">
    <property type="protein sequence ID" value="CAI8036966.1"/>
    <property type="molecule type" value="Genomic_DNA"/>
</dbReference>
<evidence type="ECO:0000259" key="5">
    <source>
        <dbReference type="Pfam" id="PF01055"/>
    </source>
</evidence>
<dbReference type="Proteomes" id="UP001174909">
    <property type="component" value="Unassembled WGS sequence"/>
</dbReference>
<dbReference type="CDD" id="cd14752">
    <property type="entry name" value="GH31_N"/>
    <property type="match status" value="1"/>
</dbReference>
<comment type="caution">
    <text evidence="6">The sequence shown here is derived from an EMBL/GenBank/DDBJ whole genome shotgun (WGS) entry which is preliminary data.</text>
</comment>
<comment type="similarity">
    <text evidence="1 2">Belongs to the glycosyl hydrolase 31 family.</text>
</comment>
<evidence type="ECO:0000256" key="1">
    <source>
        <dbReference type="ARBA" id="ARBA00007806"/>
    </source>
</evidence>
<dbReference type="InterPro" id="IPR000322">
    <property type="entry name" value="Glyco_hydro_31_TIM"/>
</dbReference>
<dbReference type="Gene3D" id="2.60.40.1760">
    <property type="entry name" value="glycosyl hydrolase (family 31)"/>
    <property type="match status" value="1"/>
</dbReference>
<dbReference type="PANTHER" id="PTHR46959:SF2">
    <property type="entry name" value="SULFOQUINOVOSIDASE"/>
    <property type="match status" value="1"/>
</dbReference>
<evidence type="ECO:0000256" key="4">
    <source>
        <dbReference type="SAM" id="SignalP"/>
    </source>
</evidence>
<dbReference type="PANTHER" id="PTHR46959">
    <property type="entry name" value="SULFOQUINOVOSIDASE"/>
    <property type="match status" value="1"/>
</dbReference>
<dbReference type="Pfam" id="PF01055">
    <property type="entry name" value="Glyco_hydro_31_2nd"/>
    <property type="match status" value="1"/>
</dbReference>
<evidence type="ECO:0000313" key="6">
    <source>
        <dbReference type="EMBL" id="CAI8036966.1"/>
    </source>
</evidence>
<dbReference type="AlphaFoldDB" id="A0AA35SY97"/>
<gene>
    <name evidence="6" type="ORF">GBAR_LOCUS20699</name>
</gene>
<accession>A0AA35SY97</accession>
<dbReference type="Gene3D" id="3.20.20.80">
    <property type="entry name" value="Glycosidases"/>
    <property type="match status" value="1"/>
</dbReference>
<organism evidence="6 7">
    <name type="scientific">Geodia barretti</name>
    <name type="common">Barrett's horny sponge</name>
    <dbReference type="NCBI Taxonomy" id="519541"/>
    <lineage>
        <taxon>Eukaryota</taxon>
        <taxon>Metazoa</taxon>
        <taxon>Porifera</taxon>
        <taxon>Demospongiae</taxon>
        <taxon>Heteroscleromorpha</taxon>
        <taxon>Tetractinellida</taxon>
        <taxon>Astrophorina</taxon>
        <taxon>Geodiidae</taxon>
        <taxon>Geodia</taxon>
    </lineage>
</organism>
<protein>
    <submittedName>
        <fullName evidence="6">Sulfoquinovosidase</fullName>
    </submittedName>
</protein>
<feature type="region of interest" description="Disordered" evidence="3">
    <location>
        <begin position="467"/>
        <end position="490"/>
    </location>
</feature>
<keyword evidence="7" id="KW-1185">Reference proteome</keyword>
<feature type="signal peptide" evidence="4">
    <location>
        <begin position="1"/>
        <end position="17"/>
    </location>
</feature>
<dbReference type="InterPro" id="IPR011013">
    <property type="entry name" value="Gal_mutarotase_sf_dom"/>
</dbReference>
<evidence type="ECO:0000256" key="3">
    <source>
        <dbReference type="SAM" id="MobiDB-lite"/>
    </source>
</evidence>
<proteinExistence type="inferred from homology"/>
<keyword evidence="2" id="KW-0378">Hydrolase</keyword>
<sequence>MALFILLISAVLTAGSSVSYDSGPFTIHYDATQAPTLRITATVDGRPDTVVWYTSTSNRTFVTAARVEQTVQQNGGTFIFTTSVQEVCSEMTITRNGTRTSTNAYNQVYFGGILCKEVEFEMLFQAQDLYNPTTPTTHLLFNLSLTNSSSFSFNQLRLTYGCEIDEQIYGFGAQYSKFNTKGERLPLFLSEQGVGRGLEPLTFVLDEVSPGAGGKWYTTYTRVPHYITSHSRSLSLDSLEYAVFDMSRDDVIVIEVQSLVLAGRIITGASPLEIITSYTAYSGRMSPLPQWVGEGAILGLQGGTESVLETLDLVKKEWGNMSDVVGVWLQDWTGQRVFGENGGRDLPRVGLWWNWEVDESHYQNWTGLISELASRGIKVLTYINPLLSNVSQRETPYRHNYYREALEEGFAVRNGDGTVWTGYSDSLLVDLSNPSAYQWMKNMIVNNMLATGVCGWMCDFGETVPATGKTSQWGRSPRLPLSLPRDMGPT</sequence>
<dbReference type="GO" id="GO:0090599">
    <property type="term" value="F:alpha-glucosidase activity"/>
    <property type="evidence" value="ECO:0007669"/>
    <property type="project" value="UniProtKB-ARBA"/>
</dbReference>
<name>A0AA35SY97_GEOBA</name>
<dbReference type="GO" id="GO:0030246">
    <property type="term" value="F:carbohydrate binding"/>
    <property type="evidence" value="ECO:0007669"/>
    <property type="project" value="InterPro"/>
</dbReference>
<evidence type="ECO:0000256" key="2">
    <source>
        <dbReference type="RuleBase" id="RU361185"/>
    </source>
</evidence>
<dbReference type="InterPro" id="IPR052990">
    <property type="entry name" value="Sulfoquinovosidase_GH31"/>
</dbReference>
<keyword evidence="2" id="KW-0326">Glycosidase</keyword>
<dbReference type="SUPFAM" id="SSF51445">
    <property type="entry name" value="(Trans)glycosidases"/>
    <property type="match status" value="1"/>
</dbReference>
<dbReference type="GO" id="GO:0005975">
    <property type="term" value="P:carbohydrate metabolic process"/>
    <property type="evidence" value="ECO:0007669"/>
    <property type="project" value="InterPro"/>
</dbReference>
<keyword evidence="4" id="KW-0732">Signal</keyword>
<feature type="domain" description="Glycoside hydrolase family 31 TIM barrel" evidence="5">
    <location>
        <begin position="352"/>
        <end position="466"/>
    </location>
</feature>
<evidence type="ECO:0000313" key="7">
    <source>
        <dbReference type="Proteomes" id="UP001174909"/>
    </source>
</evidence>
<dbReference type="InterPro" id="IPR017853">
    <property type="entry name" value="GH"/>
</dbReference>